<evidence type="ECO:0000313" key="2">
    <source>
        <dbReference type="Proteomes" id="UP000464283"/>
    </source>
</evidence>
<dbReference type="InterPro" id="IPR035947">
    <property type="entry name" value="MG354-like_sf"/>
</dbReference>
<proteinExistence type="predicted"/>
<dbReference type="KEGG" id="miw:EER00_04465"/>
<dbReference type="EMBL" id="CP033512">
    <property type="protein sequence ID" value="QHG90110.2"/>
    <property type="molecule type" value="Genomic_DNA"/>
</dbReference>
<dbReference type="GeneID" id="96866429"/>
<protein>
    <submittedName>
        <fullName evidence="1">DUF1951 domain-containing protein</fullName>
    </submittedName>
</protein>
<dbReference type="AlphaFoldDB" id="A0A6P1LHJ3"/>
<dbReference type="RefSeq" id="WP_004025437.1">
    <property type="nucleotide sequence ID" value="NZ_AGFP01000065.1"/>
</dbReference>
<dbReference type="Proteomes" id="UP000464283">
    <property type="component" value="Chromosome"/>
</dbReference>
<dbReference type="Gene3D" id="1.10.3960.10">
    <property type="entry name" value="MG354-like"/>
    <property type="match status" value="1"/>
</dbReference>
<sequence length="148" mass="17299">MNELELRQKFENNINKVVTNFNSICPDNESKLSFIKTAIKSDNMLEMLSSENTKLLKEAMEAFIDSAKVTETRKMQQAMLMPLLAKMFKDTPFSEMKSYFEQDSKMYSLFCMMFVTFKYEESLKKHGEEHHKDILAALDKYVYGITSL</sequence>
<name>A0A6P1LHJ3_MALIO</name>
<evidence type="ECO:0000313" key="1">
    <source>
        <dbReference type="EMBL" id="QHG90110.2"/>
    </source>
</evidence>
<dbReference type="SUPFAM" id="SSF110009">
    <property type="entry name" value="Hypothetical protein MG354"/>
    <property type="match status" value="1"/>
</dbReference>
<accession>A0A6P1LHJ3</accession>
<reference evidence="2" key="1">
    <citation type="submission" date="2018-11" db="EMBL/GenBank/DDBJ databases">
        <title>The first complete genome sequence of Mycoplasma iowae strain 695.</title>
        <authorList>
            <person name="Ghanem M."/>
            <person name="El-Gazzar M."/>
        </authorList>
    </citation>
    <scope>NUCLEOTIDE SEQUENCE [LARGE SCALE GENOMIC DNA]</scope>
    <source>
        <strain evidence="2">695</strain>
    </source>
</reference>
<gene>
    <name evidence="1" type="ORF">EER00_04465</name>
</gene>
<organism evidence="1 2">
    <name type="scientific">Malacoplasma iowae 695</name>
    <dbReference type="NCBI Taxonomy" id="1048830"/>
    <lineage>
        <taxon>Bacteria</taxon>
        <taxon>Bacillati</taxon>
        <taxon>Mycoplasmatota</taxon>
        <taxon>Mycoplasmoidales</taxon>
        <taxon>Mycoplasmoidaceae</taxon>
        <taxon>Malacoplasma</taxon>
    </lineage>
</organism>